<dbReference type="AlphaFoldDB" id="A0AAD7S615"/>
<organism evidence="1 2">
    <name type="scientific">Aldrovandia affinis</name>
    <dbReference type="NCBI Taxonomy" id="143900"/>
    <lineage>
        <taxon>Eukaryota</taxon>
        <taxon>Metazoa</taxon>
        <taxon>Chordata</taxon>
        <taxon>Craniata</taxon>
        <taxon>Vertebrata</taxon>
        <taxon>Euteleostomi</taxon>
        <taxon>Actinopterygii</taxon>
        <taxon>Neopterygii</taxon>
        <taxon>Teleostei</taxon>
        <taxon>Notacanthiformes</taxon>
        <taxon>Halosauridae</taxon>
        <taxon>Aldrovandia</taxon>
    </lineage>
</organism>
<name>A0AAD7S615_9TELE</name>
<comment type="caution">
    <text evidence="1">The sequence shown here is derived from an EMBL/GenBank/DDBJ whole genome shotgun (WGS) entry which is preliminary data.</text>
</comment>
<dbReference type="EMBL" id="JAINUG010000105">
    <property type="protein sequence ID" value="KAJ8396604.1"/>
    <property type="molecule type" value="Genomic_DNA"/>
</dbReference>
<sequence>MHYNEIVNVMEAPVPSFVKINSRHLWFTVLGVRTSPLLNSGTVHNGRLPQHFRSNLCLGATTLAFTETLECV</sequence>
<keyword evidence="2" id="KW-1185">Reference proteome</keyword>
<evidence type="ECO:0000313" key="2">
    <source>
        <dbReference type="Proteomes" id="UP001221898"/>
    </source>
</evidence>
<protein>
    <submittedName>
        <fullName evidence="1">Uncharacterized protein</fullName>
    </submittedName>
</protein>
<reference evidence="1" key="1">
    <citation type="journal article" date="2023" name="Science">
        <title>Genome structures resolve the early diversification of teleost fishes.</title>
        <authorList>
            <person name="Parey E."/>
            <person name="Louis A."/>
            <person name="Montfort J."/>
            <person name="Bouchez O."/>
            <person name="Roques C."/>
            <person name="Iampietro C."/>
            <person name="Lluch J."/>
            <person name="Castinel A."/>
            <person name="Donnadieu C."/>
            <person name="Desvignes T."/>
            <person name="Floi Bucao C."/>
            <person name="Jouanno E."/>
            <person name="Wen M."/>
            <person name="Mejri S."/>
            <person name="Dirks R."/>
            <person name="Jansen H."/>
            <person name="Henkel C."/>
            <person name="Chen W.J."/>
            <person name="Zahm M."/>
            <person name="Cabau C."/>
            <person name="Klopp C."/>
            <person name="Thompson A.W."/>
            <person name="Robinson-Rechavi M."/>
            <person name="Braasch I."/>
            <person name="Lecointre G."/>
            <person name="Bobe J."/>
            <person name="Postlethwait J.H."/>
            <person name="Berthelot C."/>
            <person name="Roest Crollius H."/>
            <person name="Guiguen Y."/>
        </authorList>
    </citation>
    <scope>NUCLEOTIDE SEQUENCE</scope>
    <source>
        <strain evidence="1">NC1722</strain>
    </source>
</reference>
<gene>
    <name evidence="1" type="ORF">AAFF_G00016700</name>
</gene>
<evidence type="ECO:0000313" key="1">
    <source>
        <dbReference type="EMBL" id="KAJ8396604.1"/>
    </source>
</evidence>
<proteinExistence type="predicted"/>
<dbReference type="Proteomes" id="UP001221898">
    <property type="component" value="Unassembled WGS sequence"/>
</dbReference>
<accession>A0AAD7S615</accession>